<dbReference type="Proteomes" id="UP000241762">
    <property type="component" value="Chromosome"/>
</dbReference>
<comment type="similarity">
    <text evidence="1">Belongs to the CutA family.</text>
</comment>
<dbReference type="GO" id="GO:0005507">
    <property type="term" value="F:copper ion binding"/>
    <property type="evidence" value="ECO:0007669"/>
    <property type="project" value="TreeGrafter"/>
</dbReference>
<dbReference type="GO" id="GO:0010038">
    <property type="term" value="P:response to metal ion"/>
    <property type="evidence" value="ECO:0007669"/>
    <property type="project" value="InterPro"/>
</dbReference>
<dbReference type="InterPro" id="IPR015867">
    <property type="entry name" value="N-reg_PII/ATP_PRibTrfase_C"/>
</dbReference>
<dbReference type="InterPro" id="IPR011322">
    <property type="entry name" value="N-reg_PII-like_a/b"/>
</dbReference>
<dbReference type="KEGG" id="ptc:phytr_3350"/>
<dbReference type="InterPro" id="IPR004323">
    <property type="entry name" value="Ion_tolerance_CutA"/>
</dbReference>
<dbReference type="PANTHER" id="PTHR23419:SF8">
    <property type="entry name" value="FI09726P"/>
    <property type="match status" value="1"/>
</dbReference>
<dbReference type="Pfam" id="PF03091">
    <property type="entry name" value="CutA1"/>
    <property type="match status" value="1"/>
</dbReference>
<dbReference type="Gene3D" id="3.30.70.120">
    <property type="match status" value="1"/>
</dbReference>
<reference evidence="2 3" key="1">
    <citation type="submission" date="2018-03" db="EMBL/GenBank/DDBJ databases">
        <title>A gene transfer event suggests a long-term partnership between eustigmatophyte algae and a novel lineage of endosymbiotic bacteria.</title>
        <authorList>
            <person name="Yurchenko T."/>
            <person name="Sevcikova T."/>
            <person name="Pribyl P."/>
            <person name="El Karkouri K."/>
            <person name="Klimes V."/>
            <person name="Amaral R."/>
            <person name="Zbrankova V."/>
            <person name="Kim E."/>
            <person name="Raoult D."/>
            <person name="Santos L.M.A."/>
            <person name="Elias M."/>
        </authorList>
    </citation>
    <scope>NUCLEOTIDE SEQUENCE [LARGE SCALE GENOMIC DNA]</scope>
    <source>
        <strain evidence="2">CCALA 838</strain>
    </source>
</reference>
<evidence type="ECO:0000313" key="3">
    <source>
        <dbReference type="Proteomes" id="UP000241762"/>
    </source>
</evidence>
<proteinExistence type="inferred from homology"/>
<dbReference type="AlphaFoldDB" id="A0A2P1P7P2"/>
<dbReference type="OrthoDB" id="37622at2"/>
<dbReference type="RefSeq" id="WP_106874156.1">
    <property type="nucleotide sequence ID" value="NZ_CP027845.1"/>
</dbReference>
<accession>A0A2P1P7P2</accession>
<dbReference type="SUPFAM" id="SSF54913">
    <property type="entry name" value="GlnB-like"/>
    <property type="match status" value="1"/>
</dbReference>
<sequence>MKNISIVYTTIDSIENARKLARQVVELKIAACVNIIPNGLSIYFWEDKIEESPECFLLFKTSKTNVLKLKKWLIANHPYSIPAVLDAQVEINNGFLDFVEKYVKQ</sequence>
<dbReference type="PANTHER" id="PTHR23419">
    <property type="entry name" value="DIVALENT CATION TOLERANCE CUTA-RELATED"/>
    <property type="match status" value="1"/>
</dbReference>
<dbReference type="EMBL" id="CP027845">
    <property type="protein sequence ID" value="AVP87288.1"/>
    <property type="molecule type" value="Genomic_DNA"/>
</dbReference>
<evidence type="ECO:0000313" key="2">
    <source>
        <dbReference type="EMBL" id="AVP87288.1"/>
    </source>
</evidence>
<protein>
    <submittedName>
        <fullName evidence="2">CutA protein</fullName>
    </submittedName>
</protein>
<keyword evidence="3" id="KW-1185">Reference proteome</keyword>
<gene>
    <name evidence="2" type="ORF">phytr_3350</name>
</gene>
<name>A0A2P1P7P2_9RICK</name>
<evidence type="ECO:0000256" key="1">
    <source>
        <dbReference type="ARBA" id="ARBA00010169"/>
    </source>
</evidence>
<organism evidence="2 3">
    <name type="scientific">Candidatus Phycorickettsia trachydisci</name>
    <dbReference type="NCBI Taxonomy" id="2115978"/>
    <lineage>
        <taxon>Bacteria</taxon>
        <taxon>Pseudomonadati</taxon>
        <taxon>Pseudomonadota</taxon>
        <taxon>Alphaproteobacteria</taxon>
        <taxon>Rickettsiales</taxon>
        <taxon>Rickettsiaceae</taxon>
        <taxon>Candidatus Phycorickettsia</taxon>
    </lineage>
</organism>